<dbReference type="Gene3D" id="1.25.10.90">
    <property type="match status" value="1"/>
</dbReference>
<protein>
    <submittedName>
        <fullName evidence="1">3-methyladenine DNA glycosylase AlkD</fullName>
    </submittedName>
</protein>
<keyword evidence="2" id="KW-1185">Reference proteome</keyword>
<proteinExistence type="predicted"/>
<gene>
    <name evidence="1" type="ORF">GGR21_003293</name>
</gene>
<reference evidence="1 2" key="1">
    <citation type="submission" date="2020-08" db="EMBL/GenBank/DDBJ databases">
        <title>Genomic Encyclopedia of Type Strains, Phase IV (KMG-IV): sequencing the most valuable type-strain genomes for metagenomic binning, comparative biology and taxonomic classification.</title>
        <authorList>
            <person name="Goeker M."/>
        </authorList>
    </citation>
    <scope>NUCLEOTIDE SEQUENCE [LARGE SCALE GENOMIC DNA]</scope>
    <source>
        <strain evidence="1 2">DSM 104969</strain>
    </source>
</reference>
<sequence length="238" mass="27989">MKTKIIKEIRQILKDSVDEKTLNSPKRYFKEGEEPKVYGVRMGEISKLGKLFYSQIKDMPKHEIFEICEGLWKSAYLEEAVIACIFTDAMHEQYEPSDFKVFEYWVQNYVNNWADCDTLCNHTIGTFIMMYPKYIHELKKWAKSPGRWEKRASAVTLIIPARKGMFLNDIFEIADILLMDKDDMVQKGYGWMLKAASEAHRKEVFDYVISRKAVMPRTALRYAIEKMPPELRAEAMKK</sequence>
<dbReference type="EMBL" id="JACIEP010000013">
    <property type="protein sequence ID" value="MBB4037376.1"/>
    <property type="molecule type" value="Genomic_DNA"/>
</dbReference>
<organism evidence="1 2">
    <name type="scientific">Dysgonomonas hofstadii</name>
    <dbReference type="NCBI Taxonomy" id="637886"/>
    <lineage>
        <taxon>Bacteria</taxon>
        <taxon>Pseudomonadati</taxon>
        <taxon>Bacteroidota</taxon>
        <taxon>Bacteroidia</taxon>
        <taxon>Bacteroidales</taxon>
        <taxon>Dysgonomonadaceae</taxon>
        <taxon>Dysgonomonas</taxon>
    </lineage>
</organism>
<dbReference type="CDD" id="cd06561">
    <property type="entry name" value="AlkD_like"/>
    <property type="match status" value="1"/>
</dbReference>
<dbReference type="AlphaFoldDB" id="A0A840CPP4"/>
<dbReference type="Pfam" id="PF08713">
    <property type="entry name" value="DNA_alkylation"/>
    <property type="match status" value="1"/>
</dbReference>
<dbReference type="InterPro" id="IPR014825">
    <property type="entry name" value="DNA_alkylation"/>
</dbReference>
<evidence type="ECO:0000313" key="1">
    <source>
        <dbReference type="EMBL" id="MBB4037376.1"/>
    </source>
</evidence>
<dbReference type="PANTHER" id="PTHR34070:SF1">
    <property type="entry name" value="DNA ALKYLATION REPAIR PROTEIN"/>
    <property type="match status" value="1"/>
</dbReference>
<dbReference type="Proteomes" id="UP000555103">
    <property type="component" value="Unassembled WGS sequence"/>
</dbReference>
<dbReference type="PANTHER" id="PTHR34070">
    <property type="entry name" value="ARMADILLO-TYPE FOLD"/>
    <property type="match status" value="1"/>
</dbReference>
<accession>A0A840CPP4</accession>
<comment type="caution">
    <text evidence="1">The sequence shown here is derived from an EMBL/GenBank/DDBJ whole genome shotgun (WGS) entry which is preliminary data.</text>
</comment>
<name>A0A840CPP4_9BACT</name>
<evidence type="ECO:0000313" key="2">
    <source>
        <dbReference type="Proteomes" id="UP000555103"/>
    </source>
</evidence>
<dbReference type="RefSeq" id="WP_183308219.1">
    <property type="nucleotide sequence ID" value="NZ_JACIEP010000013.1"/>
</dbReference>
<dbReference type="SUPFAM" id="SSF48371">
    <property type="entry name" value="ARM repeat"/>
    <property type="match status" value="1"/>
</dbReference>
<dbReference type="InterPro" id="IPR016024">
    <property type="entry name" value="ARM-type_fold"/>
</dbReference>